<evidence type="ECO:0000256" key="1">
    <source>
        <dbReference type="SAM" id="MobiDB-lite"/>
    </source>
</evidence>
<comment type="caution">
    <text evidence="2">The sequence shown here is derived from an EMBL/GenBank/DDBJ whole genome shotgun (WGS) entry which is preliminary data.</text>
</comment>
<gene>
    <name evidence="2" type="ORF">LVIROSA_LOCUS21956</name>
</gene>
<reference evidence="2 3" key="1">
    <citation type="submission" date="2022-01" db="EMBL/GenBank/DDBJ databases">
        <authorList>
            <person name="Xiong W."/>
            <person name="Schranz E."/>
        </authorList>
    </citation>
    <scope>NUCLEOTIDE SEQUENCE [LARGE SCALE GENOMIC DNA]</scope>
</reference>
<accession>A0AAU9N891</accession>
<proteinExistence type="predicted"/>
<organism evidence="2 3">
    <name type="scientific">Lactuca virosa</name>
    <dbReference type="NCBI Taxonomy" id="75947"/>
    <lineage>
        <taxon>Eukaryota</taxon>
        <taxon>Viridiplantae</taxon>
        <taxon>Streptophyta</taxon>
        <taxon>Embryophyta</taxon>
        <taxon>Tracheophyta</taxon>
        <taxon>Spermatophyta</taxon>
        <taxon>Magnoliopsida</taxon>
        <taxon>eudicotyledons</taxon>
        <taxon>Gunneridae</taxon>
        <taxon>Pentapetalae</taxon>
        <taxon>asterids</taxon>
        <taxon>campanulids</taxon>
        <taxon>Asterales</taxon>
        <taxon>Asteraceae</taxon>
        <taxon>Cichorioideae</taxon>
        <taxon>Cichorieae</taxon>
        <taxon>Lactucinae</taxon>
        <taxon>Lactuca</taxon>
    </lineage>
</organism>
<evidence type="ECO:0000313" key="3">
    <source>
        <dbReference type="Proteomes" id="UP001157418"/>
    </source>
</evidence>
<protein>
    <submittedName>
        <fullName evidence="2">Uncharacterized protein</fullName>
    </submittedName>
</protein>
<name>A0AAU9N891_9ASTR</name>
<dbReference type="EMBL" id="CAKMRJ010004445">
    <property type="protein sequence ID" value="CAH1435520.1"/>
    <property type="molecule type" value="Genomic_DNA"/>
</dbReference>
<feature type="region of interest" description="Disordered" evidence="1">
    <location>
        <begin position="39"/>
        <end position="61"/>
    </location>
</feature>
<evidence type="ECO:0000313" key="2">
    <source>
        <dbReference type="EMBL" id="CAH1435520.1"/>
    </source>
</evidence>
<sequence length="173" mass="19487">MEMEIFSVAKSVLTGKVQKWSLSLLLSLLPKHLPSACSDVSSSSENHQPPPSPTLKGSSFSRSRTTAWDTHANRQTVQEVYGALISFMWVGLPLMRLTDKYLFPLRFLEQSGKGSAEGCSEFISNGHEIREESGNGHNCSWVSWGWADYASGSFQRVREFSDQRRRRRCEGCH</sequence>
<dbReference type="Proteomes" id="UP001157418">
    <property type="component" value="Unassembled WGS sequence"/>
</dbReference>
<keyword evidence="3" id="KW-1185">Reference proteome</keyword>
<dbReference type="AlphaFoldDB" id="A0AAU9N891"/>